<dbReference type="EMBL" id="CACRUO010000015">
    <property type="protein sequence ID" value="VYT73176.1"/>
    <property type="molecule type" value="Genomic_DNA"/>
</dbReference>
<gene>
    <name evidence="1" type="ORF">SSLFYP27_00498</name>
</gene>
<dbReference type="AlphaFoldDB" id="A0A6N2Z544"/>
<protein>
    <submittedName>
        <fullName evidence="1">Uncharacterized protein</fullName>
    </submittedName>
</protein>
<accession>A0A6N2Z544</accession>
<evidence type="ECO:0000313" key="1">
    <source>
        <dbReference type="EMBL" id="VYT73176.1"/>
    </source>
</evidence>
<reference evidence="1" key="1">
    <citation type="submission" date="2019-11" db="EMBL/GenBank/DDBJ databases">
        <authorList>
            <person name="Feng L."/>
        </authorList>
    </citation>
    <scope>NUCLEOTIDE SEQUENCE</scope>
    <source>
        <strain evidence="1">SsimulansLFYP27</strain>
    </source>
</reference>
<name>A0A6N2Z544_STASI</name>
<organism evidence="1">
    <name type="scientific">Staphylococcus simulans</name>
    <dbReference type="NCBI Taxonomy" id="1286"/>
    <lineage>
        <taxon>Bacteria</taxon>
        <taxon>Bacillati</taxon>
        <taxon>Bacillota</taxon>
        <taxon>Bacilli</taxon>
        <taxon>Bacillales</taxon>
        <taxon>Staphylococcaceae</taxon>
        <taxon>Staphylococcus</taxon>
    </lineage>
</organism>
<sequence>MTKYINKKVSLNHLKEKGIADNNGVIDYKLYQEYKKDELKKGNKIMIDVKRYSLKKKLDEINIIDNEPIEYNGTKFYSNKDIID</sequence>
<dbReference type="RefSeq" id="WP_156666449.1">
    <property type="nucleotide sequence ID" value="NZ_CACRUO010000015.1"/>
</dbReference>
<proteinExistence type="predicted"/>